<keyword evidence="2" id="KW-0472">Membrane</keyword>
<keyword evidence="4" id="KW-1185">Reference proteome</keyword>
<keyword evidence="2" id="KW-1133">Transmembrane helix</keyword>
<dbReference type="STRING" id="1128970.SAMN04487935_0811"/>
<evidence type="ECO:0000313" key="3">
    <source>
        <dbReference type="EMBL" id="SDJ36067.1"/>
    </source>
</evidence>
<dbReference type="AlphaFoldDB" id="A0A1G8T3S9"/>
<evidence type="ECO:0000256" key="2">
    <source>
        <dbReference type="SAM" id="Phobius"/>
    </source>
</evidence>
<reference evidence="3 4" key="1">
    <citation type="submission" date="2016-10" db="EMBL/GenBank/DDBJ databases">
        <authorList>
            <person name="de Groot N.N."/>
        </authorList>
    </citation>
    <scope>NUCLEOTIDE SEQUENCE [LARGE SCALE GENOMIC DNA]</scope>
    <source>
        <strain evidence="3 4">CGMCC 1.10076</strain>
    </source>
</reference>
<feature type="transmembrane region" description="Helical" evidence="2">
    <location>
        <begin position="45"/>
        <end position="63"/>
    </location>
</feature>
<dbReference type="Proteomes" id="UP000199580">
    <property type="component" value="Unassembled WGS sequence"/>
</dbReference>
<gene>
    <name evidence="3" type="ORF">SAMN04487935_0811</name>
</gene>
<dbReference type="EMBL" id="FNEZ01000001">
    <property type="protein sequence ID" value="SDJ36067.1"/>
    <property type="molecule type" value="Genomic_DNA"/>
</dbReference>
<feature type="region of interest" description="Disordered" evidence="1">
    <location>
        <begin position="79"/>
        <end position="291"/>
    </location>
</feature>
<proteinExistence type="predicted"/>
<evidence type="ECO:0000256" key="1">
    <source>
        <dbReference type="SAM" id="MobiDB-lite"/>
    </source>
</evidence>
<evidence type="ECO:0000313" key="4">
    <source>
        <dbReference type="Proteomes" id="UP000199580"/>
    </source>
</evidence>
<dbReference type="OrthoDB" id="1113942at2"/>
<sequence length="609" mass="67538">MSEKKNIDKLFQEKFKDFEVNPPEFTWPELKAKLEKKKKRRIIPFWWQLSGVAAAFLIGFFVIRDFQSAKTDVPNAVVVDQPNDASQNPAILNPKRTDSESVAAASKDSVTNANPVKISNPENHKNEVANSEKKLENAEAEKGKPSSSVSIRNRKNAVANASENLNPNDEKLESSNGKLKNPALSNQKKSRKSNSYENSNSAVAHLEMDKTKKTPSEKRNGKSSLKNPQSAITESGSDPNLTSNSRKRNRKSDLKSLQTAIAESGSDSNLKSNSRKSKDNQTLKNQNSEITLVRNEITRNLNTNQALANENNAGSKSSETNGFSDLPTNAKQNAVAATEETPIKKTDSTAIAVVPNALEELLKEKEKKQLVTQPEPKLNRWQITSTVAPVYLGSTSKGSPIDSSFAGNSKNYGTNLSFGLGVNYAVTKKLKIRTGVNKVSLSYRTNDVFINAGLQAKSLPNVTVRNENQYLNLSNSASKTNKTEFMTDTFESYLNQKMGYIEVPVELSYAVLDKKFGIDIIGGLSTLFLNENEIQVVSSGYTTNFGEANNLNKTHFSTNIGLGLRYRFFKAFEANFNPMFKYQMDTFSKDNGNFKPYYFGLYTGLSFKF</sequence>
<feature type="compositionally biased region" description="Polar residues" evidence="1">
    <location>
        <begin position="222"/>
        <end position="244"/>
    </location>
</feature>
<accession>A0A1G8T3S9</accession>
<feature type="compositionally biased region" description="Polar residues" evidence="1">
    <location>
        <begin position="255"/>
        <end position="272"/>
    </location>
</feature>
<feature type="compositionally biased region" description="Basic and acidic residues" evidence="1">
    <location>
        <begin position="122"/>
        <end position="144"/>
    </location>
</feature>
<organism evidence="3 4">
    <name type="scientific">Flavobacterium noncentrifugens</name>
    <dbReference type="NCBI Taxonomy" id="1128970"/>
    <lineage>
        <taxon>Bacteria</taxon>
        <taxon>Pseudomonadati</taxon>
        <taxon>Bacteroidota</taxon>
        <taxon>Flavobacteriia</taxon>
        <taxon>Flavobacteriales</taxon>
        <taxon>Flavobacteriaceae</taxon>
        <taxon>Flavobacterium</taxon>
    </lineage>
</organism>
<feature type="compositionally biased region" description="Polar residues" evidence="1">
    <location>
        <begin position="174"/>
        <end position="202"/>
    </location>
</feature>
<keyword evidence="2" id="KW-0812">Transmembrane</keyword>
<name>A0A1G8T3S9_9FLAO</name>
<feature type="compositionally biased region" description="Basic and acidic residues" evidence="1">
    <location>
        <begin position="206"/>
        <end position="220"/>
    </location>
</feature>
<protein>
    <submittedName>
        <fullName evidence="3">Outer membrane protein beta-barrel domain-containing protein</fullName>
    </submittedName>
</protein>
<dbReference type="RefSeq" id="WP_091392027.1">
    <property type="nucleotide sequence ID" value="NZ_BKAI01000002.1"/>
</dbReference>